<evidence type="ECO:0000313" key="4">
    <source>
        <dbReference type="Proteomes" id="UP000249390"/>
    </source>
</evidence>
<feature type="domain" description="WRKY19-like zinc finger" evidence="2">
    <location>
        <begin position="338"/>
        <end position="362"/>
    </location>
</feature>
<feature type="domain" description="WRKY19-like zinc finger" evidence="2">
    <location>
        <begin position="213"/>
        <end position="237"/>
    </location>
</feature>
<feature type="domain" description="WRKY19-like zinc finger" evidence="2">
    <location>
        <begin position="363"/>
        <end position="387"/>
    </location>
</feature>
<organism evidence="3 4">
    <name type="scientific">Cuscuta australis</name>
    <dbReference type="NCBI Taxonomy" id="267555"/>
    <lineage>
        <taxon>Eukaryota</taxon>
        <taxon>Viridiplantae</taxon>
        <taxon>Streptophyta</taxon>
        <taxon>Embryophyta</taxon>
        <taxon>Tracheophyta</taxon>
        <taxon>Spermatophyta</taxon>
        <taxon>Magnoliopsida</taxon>
        <taxon>eudicotyledons</taxon>
        <taxon>Gunneridae</taxon>
        <taxon>Pentapetalae</taxon>
        <taxon>asterids</taxon>
        <taxon>lamiids</taxon>
        <taxon>Solanales</taxon>
        <taxon>Convolvulaceae</taxon>
        <taxon>Cuscuteae</taxon>
        <taxon>Cuscuta</taxon>
        <taxon>Cuscuta subgen. Grammica</taxon>
        <taxon>Cuscuta sect. Cleistogrammica</taxon>
    </lineage>
</organism>
<dbReference type="InterPro" id="IPR056866">
    <property type="entry name" value="Znf_WRKY19"/>
</dbReference>
<evidence type="ECO:0000313" key="3">
    <source>
        <dbReference type="EMBL" id="RAL46376.1"/>
    </source>
</evidence>
<sequence length="593" mass="61956">MENNHLHYTPSFASKSKKVHSFDVGAGNSDVDPLGVHSPSLSSPYFGVKRKSGTFDGFMKNVSLSLELGCSSSYCLPSSKGNEQGQESSICLDLGIDLKWGNNTDRNKVNASTLDDKRPKLDLELNLSTGLTESDTTTVTQLVDEGSTSSSWKSRPPLLTLEINPPLPKCSNSTTSGFEAPRKRNASTRTCNFEGCVRGARGSSGLCIAHGGGRRCQRDGCQKGAEGKTVFCKAHGGGPRCQFLGCTKSAEGRTDFCINHGGGRRCSHQGCTRAARGGSGLCIRHGGGKRCKVDGCTKSAEGISGLCISHGGGRRCQYPSCTKGAQGSTQFCKAHGGGKRCTFPGCTKGAEGSTPFCKGHGGGKRCTHEGCTKSVHGGTSFCVGHGGGKRCAVAECSKSARGRTNFCVRHGGGKRCKFEGCSKSAQGSTDFCKAHGGGKRCCWGQMGFEVGDRAAVAACDKFARGKSGLCAAHCAQMMEIKIQGSTPVAPAFQVPPQSFTLGSIYGFAAGGGLASHPNGSTNDATHAQVTFEAENVSMNKISLPEGRVHGGSLMAMIMGGTSKANQAANVPSEPGNASPLLHSWNPQRRTRFM</sequence>
<dbReference type="Pfam" id="PF24906">
    <property type="entry name" value="Zf_WRKY19"/>
    <property type="match status" value="10"/>
</dbReference>
<feature type="domain" description="WRKY19-like zinc finger" evidence="2">
    <location>
        <begin position="263"/>
        <end position="287"/>
    </location>
</feature>
<reference evidence="3 4" key="1">
    <citation type="submission" date="2018-06" db="EMBL/GenBank/DDBJ databases">
        <title>The Genome of Cuscuta australis (Dodder) Provides Insight into the Evolution of Plant Parasitism.</title>
        <authorList>
            <person name="Liu H."/>
        </authorList>
    </citation>
    <scope>NUCLEOTIDE SEQUENCE [LARGE SCALE GENOMIC DNA]</scope>
    <source>
        <strain evidence="4">cv. Yunnan</strain>
        <tissue evidence="3">Vines</tissue>
    </source>
</reference>
<dbReference type="PANTHER" id="PTHR31827">
    <property type="entry name" value="EMB|CAB89363.1"/>
    <property type="match status" value="1"/>
</dbReference>
<dbReference type="EMBL" id="NQVE01000123">
    <property type="protein sequence ID" value="RAL46376.1"/>
    <property type="molecule type" value="Genomic_DNA"/>
</dbReference>
<protein>
    <recommendedName>
        <fullName evidence="2">WRKY19-like zinc finger domain-containing protein</fullName>
    </recommendedName>
</protein>
<feature type="domain" description="WRKY19-like zinc finger" evidence="2">
    <location>
        <begin position="313"/>
        <end position="337"/>
    </location>
</feature>
<name>A0A328DLL8_9ASTE</name>
<keyword evidence="4" id="KW-1185">Reference proteome</keyword>
<dbReference type="AlphaFoldDB" id="A0A328DLL8"/>
<comment type="caution">
    <text evidence="3">The sequence shown here is derived from an EMBL/GenBank/DDBJ whole genome shotgun (WGS) entry which is preliminary data.</text>
</comment>
<gene>
    <name evidence="3" type="ORF">DM860_015369</name>
</gene>
<evidence type="ECO:0000259" key="2">
    <source>
        <dbReference type="Pfam" id="PF24906"/>
    </source>
</evidence>
<feature type="domain" description="WRKY19-like zinc finger" evidence="2">
    <location>
        <begin position="388"/>
        <end position="412"/>
    </location>
</feature>
<accession>A0A328DLL8</accession>
<feature type="domain" description="WRKY19-like zinc finger" evidence="2">
    <location>
        <begin position="413"/>
        <end position="437"/>
    </location>
</feature>
<feature type="region of interest" description="Disordered" evidence="1">
    <location>
        <begin position="565"/>
        <end position="593"/>
    </location>
</feature>
<evidence type="ECO:0000256" key="1">
    <source>
        <dbReference type="SAM" id="MobiDB-lite"/>
    </source>
</evidence>
<feature type="domain" description="WRKY19-like zinc finger" evidence="2">
    <location>
        <begin position="238"/>
        <end position="262"/>
    </location>
</feature>
<feature type="domain" description="WRKY19-like zinc finger" evidence="2">
    <location>
        <begin position="189"/>
        <end position="212"/>
    </location>
</feature>
<proteinExistence type="predicted"/>
<dbReference type="PANTHER" id="PTHR31827:SF45">
    <property type="entry name" value="LORICRIN-RELATED PROTEIN"/>
    <property type="match status" value="1"/>
</dbReference>
<feature type="domain" description="WRKY19-like zinc finger" evidence="2">
    <location>
        <begin position="288"/>
        <end position="312"/>
    </location>
</feature>
<dbReference type="Proteomes" id="UP000249390">
    <property type="component" value="Unassembled WGS sequence"/>
</dbReference>